<accession>R0MBA9</accession>
<gene>
    <name evidence="1" type="ORF">NBO_1298g0001</name>
</gene>
<dbReference type="AlphaFoldDB" id="R0MBA9"/>
<dbReference type="Proteomes" id="UP000016927">
    <property type="component" value="Unassembled WGS sequence"/>
</dbReference>
<dbReference type="EMBL" id="KB910205">
    <property type="protein sequence ID" value="EOB11310.1"/>
    <property type="molecule type" value="Genomic_DNA"/>
</dbReference>
<sequence>MDLTTTEKLLIAMAYDQYGENKLEQIHRYLKCNNLDLNKSEIELIFINLKEESKVNGYSNVLEYCEDKRYSKGIELYFLYKNMLIDVLEDREVDWELSSSEEESPIINKVINKSNIKIIKKKEVTKPLNLLSLGNLENVKIQNENQMQIEPKFINKAIPKGLKLEPSSSFKEKKRFYYKLTEEEKLIDDYFDILDERADLRSNKVKRDPNPWYSKYPAAKTIFKNNEDTKNVIEEQTEFDLILKKISSLKRQDKDKSLWKPEIKILLEYAIKTIGHKEDFKEIIEKIETSSLSQIVVLILLILQDLIIDGEEREEVGMIKKNVSLFYDFYKK</sequence>
<dbReference type="HOGENOM" id="CLU_869036_0_0_1"/>
<dbReference type="VEuPathDB" id="MicrosporidiaDB:NBO_1298g0001"/>
<organism evidence="1 2">
    <name type="scientific">Nosema bombycis (strain CQ1 / CVCC 102059)</name>
    <name type="common">Microsporidian parasite</name>
    <name type="synonym">Pebrine of silkworm</name>
    <dbReference type="NCBI Taxonomy" id="578461"/>
    <lineage>
        <taxon>Eukaryota</taxon>
        <taxon>Fungi</taxon>
        <taxon>Fungi incertae sedis</taxon>
        <taxon>Microsporidia</taxon>
        <taxon>Nosematidae</taxon>
        <taxon>Nosema</taxon>
    </lineage>
</organism>
<dbReference type="OrthoDB" id="2195260at2759"/>
<reference evidence="1 2" key="1">
    <citation type="journal article" date="2013" name="BMC Genomics">
        <title>Comparative genomics of parasitic silkworm microsporidia reveal an association between genome expansion and host adaptation.</title>
        <authorList>
            <person name="Pan G."/>
            <person name="Xu J."/>
            <person name="Li T."/>
            <person name="Xia Q."/>
            <person name="Liu S.L."/>
            <person name="Zhang G."/>
            <person name="Li S."/>
            <person name="Li C."/>
            <person name="Liu H."/>
            <person name="Yang L."/>
            <person name="Liu T."/>
            <person name="Zhang X."/>
            <person name="Wu Z."/>
            <person name="Fan W."/>
            <person name="Dang X."/>
            <person name="Xiang H."/>
            <person name="Tao M."/>
            <person name="Li Y."/>
            <person name="Hu J."/>
            <person name="Li Z."/>
            <person name="Lin L."/>
            <person name="Luo J."/>
            <person name="Geng L."/>
            <person name="Wang L."/>
            <person name="Long M."/>
            <person name="Wan Y."/>
            <person name="He N."/>
            <person name="Zhang Z."/>
            <person name="Lu C."/>
            <person name="Keeling P.J."/>
            <person name="Wang J."/>
            <person name="Xiang Z."/>
            <person name="Zhou Z."/>
        </authorList>
    </citation>
    <scope>NUCLEOTIDE SEQUENCE [LARGE SCALE GENOMIC DNA]</scope>
    <source>
        <strain evidence="2">CQ1 / CVCC 102059</strain>
    </source>
</reference>
<evidence type="ECO:0000313" key="1">
    <source>
        <dbReference type="EMBL" id="EOB11310.1"/>
    </source>
</evidence>
<keyword evidence="2" id="KW-1185">Reference proteome</keyword>
<dbReference type="OMA" id="TIGHKED"/>
<proteinExistence type="predicted"/>
<protein>
    <submittedName>
        <fullName evidence="1">Uncharacterized protein</fullName>
    </submittedName>
</protein>
<evidence type="ECO:0000313" key="2">
    <source>
        <dbReference type="Proteomes" id="UP000016927"/>
    </source>
</evidence>
<name>R0MBA9_NOSB1</name>